<dbReference type="AlphaFoldDB" id="A0A5N5N4A7"/>
<organism evidence="2 3">
    <name type="scientific">Pangasianodon hypophthalmus</name>
    <name type="common">Striped catfish</name>
    <name type="synonym">Helicophagus hypophthalmus</name>
    <dbReference type="NCBI Taxonomy" id="310915"/>
    <lineage>
        <taxon>Eukaryota</taxon>
        <taxon>Metazoa</taxon>
        <taxon>Chordata</taxon>
        <taxon>Craniata</taxon>
        <taxon>Vertebrata</taxon>
        <taxon>Euteleostomi</taxon>
        <taxon>Actinopterygii</taxon>
        <taxon>Neopterygii</taxon>
        <taxon>Teleostei</taxon>
        <taxon>Ostariophysi</taxon>
        <taxon>Siluriformes</taxon>
        <taxon>Pangasiidae</taxon>
        <taxon>Pangasianodon</taxon>
    </lineage>
</organism>
<reference evidence="2 3" key="1">
    <citation type="submission" date="2019-06" db="EMBL/GenBank/DDBJ databases">
        <title>A chromosome-scale genome assembly of the striped catfish, Pangasianodon hypophthalmus.</title>
        <authorList>
            <person name="Wen M."/>
            <person name="Zahm M."/>
            <person name="Roques C."/>
            <person name="Cabau C."/>
            <person name="Klopp C."/>
            <person name="Donnadieu C."/>
            <person name="Jouanno E."/>
            <person name="Avarre J.-C."/>
            <person name="Campet M."/>
            <person name="Ha T.T.T."/>
            <person name="Dugue R."/>
            <person name="Lampietro C."/>
            <person name="Louis A."/>
            <person name="Herpin A."/>
            <person name="Echchiki A."/>
            <person name="Berthelot C."/>
            <person name="Parey E."/>
            <person name="Roest-Crollius H."/>
            <person name="Braasch I."/>
            <person name="Postlethwait J."/>
            <person name="Bobe J."/>
            <person name="Montfort J."/>
            <person name="Bouchez O."/>
            <person name="Begum T."/>
            <person name="Schartl M."/>
            <person name="Guiguen Y."/>
        </authorList>
    </citation>
    <scope>NUCLEOTIDE SEQUENCE [LARGE SCALE GENOMIC DNA]</scope>
    <source>
        <strain evidence="2 3">Indonesia</strain>
        <tissue evidence="2">Blood</tissue>
    </source>
</reference>
<name>A0A5N5N4A7_PANHP</name>
<evidence type="ECO:0000313" key="3">
    <source>
        <dbReference type="Proteomes" id="UP000327468"/>
    </source>
</evidence>
<feature type="compositionally biased region" description="Polar residues" evidence="1">
    <location>
        <begin position="18"/>
        <end position="29"/>
    </location>
</feature>
<accession>A0A5N5N4A7</accession>
<evidence type="ECO:0000313" key="2">
    <source>
        <dbReference type="EMBL" id="KAB5562254.1"/>
    </source>
</evidence>
<feature type="region of interest" description="Disordered" evidence="1">
    <location>
        <begin position="1"/>
        <end position="36"/>
    </location>
</feature>
<gene>
    <name evidence="2" type="ORF">PHYPO_G00015810</name>
</gene>
<protein>
    <submittedName>
        <fullName evidence="2">Uncharacterized protein</fullName>
    </submittedName>
</protein>
<dbReference type="EMBL" id="VFJC01000011">
    <property type="protein sequence ID" value="KAB5562254.1"/>
    <property type="molecule type" value="Genomic_DNA"/>
</dbReference>
<evidence type="ECO:0000256" key="1">
    <source>
        <dbReference type="SAM" id="MobiDB-lite"/>
    </source>
</evidence>
<dbReference type="Proteomes" id="UP000327468">
    <property type="component" value="Chromosome 10"/>
</dbReference>
<proteinExistence type="predicted"/>
<keyword evidence="3" id="KW-1185">Reference proteome</keyword>
<sequence length="102" mass="11191">MSVSRYSAPRPPQAPHLANQSQRSVTVPSLHSFPGNRADRLKALHHQHPLFRAARGRSVSAHTHTHTHAHLPHITASLTHALSTGWSKAGIRVCSKVPIVRI</sequence>
<comment type="caution">
    <text evidence="2">The sequence shown here is derived from an EMBL/GenBank/DDBJ whole genome shotgun (WGS) entry which is preliminary data.</text>
</comment>